<gene>
    <name evidence="2" type="ORF">SAMN00777080_4939</name>
</gene>
<dbReference type="Pfam" id="PF01261">
    <property type="entry name" value="AP_endonuc_2"/>
    <property type="match status" value="1"/>
</dbReference>
<name>A0A1W2HBX9_9BACT</name>
<evidence type="ECO:0000259" key="1">
    <source>
        <dbReference type="Pfam" id="PF01261"/>
    </source>
</evidence>
<accession>A0A1W2HBX9</accession>
<feature type="domain" description="Xylose isomerase-like TIM barrel" evidence="1">
    <location>
        <begin position="54"/>
        <end position="303"/>
    </location>
</feature>
<dbReference type="InterPro" id="IPR050312">
    <property type="entry name" value="IolE/XylAMocC-like"/>
</dbReference>
<dbReference type="AlphaFoldDB" id="A0A1W2HBX9"/>
<reference evidence="3" key="1">
    <citation type="submission" date="2017-04" db="EMBL/GenBank/DDBJ databases">
        <authorList>
            <person name="Varghese N."/>
            <person name="Submissions S."/>
        </authorList>
    </citation>
    <scope>NUCLEOTIDE SEQUENCE [LARGE SCALE GENOMIC DNA]</scope>
    <source>
        <strain evidence="3">DSM 16537</strain>
    </source>
</reference>
<sequence>MDRRRFSKIAAISILGTSASPQIPVWSKSPSFESFRLGGPVFEKYDSPEAWVLALKKLGYRAAYCPVGLNAKSDDIKAYEKAAKDADILIAEVGAWSNPISPDPKMAKEAFEKCTASLELADKIGAKCCVNIAGSRHRENWSGPHPDNFSDETFEMIVETTRKIIDEVNPTRTFFTLEAMPWIFPESPDAYLRLIKAINRKSFAVHLDPVNMMVSPEVFFRNGELIKESFKKLGPYIKSCHAKDLILKQGTYMPQFDEVRPGMGAMDYRVFLTELRNFPEIPLMMEHLQTAEEYEAGADYIRKVAGEM</sequence>
<dbReference type="InterPro" id="IPR036237">
    <property type="entry name" value="Xyl_isomerase-like_sf"/>
</dbReference>
<dbReference type="SUPFAM" id="SSF51658">
    <property type="entry name" value="Xylose isomerase-like"/>
    <property type="match status" value="1"/>
</dbReference>
<organism evidence="2 3">
    <name type="scientific">Aquiflexum balticum DSM 16537</name>
    <dbReference type="NCBI Taxonomy" id="758820"/>
    <lineage>
        <taxon>Bacteria</taxon>
        <taxon>Pseudomonadati</taxon>
        <taxon>Bacteroidota</taxon>
        <taxon>Cytophagia</taxon>
        <taxon>Cytophagales</taxon>
        <taxon>Cyclobacteriaceae</taxon>
        <taxon>Aquiflexum</taxon>
    </lineage>
</organism>
<evidence type="ECO:0000313" key="2">
    <source>
        <dbReference type="EMBL" id="SMD46258.1"/>
    </source>
</evidence>
<dbReference type="OrthoDB" id="128241at2"/>
<keyword evidence="3" id="KW-1185">Reference proteome</keyword>
<dbReference type="Gene3D" id="3.20.20.150">
    <property type="entry name" value="Divalent-metal-dependent TIM barrel enzymes"/>
    <property type="match status" value="1"/>
</dbReference>
<keyword evidence="2" id="KW-0413">Isomerase</keyword>
<dbReference type="PANTHER" id="PTHR12110">
    <property type="entry name" value="HYDROXYPYRUVATE ISOMERASE"/>
    <property type="match status" value="1"/>
</dbReference>
<evidence type="ECO:0000313" key="3">
    <source>
        <dbReference type="Proteomes" id="UP000192333"/>
    </source>
</evidence>
<dbReference type="EMBL" id="LT838813">
    <property type="protein sequence ID" value="SMD46258.1"/>
    <property type="molecule type" value="Genomic_DNA"/>
</dbReference>
<dbReference type="PANTHER" id="PTHR12110:SF21">
    <property type="entry name" value="XYLOSE ISOMERASE-LIKE TIM BARREL DOMAIN-CONTAINING PROTEIN"/>
    <property type="match status" value="1"/>
</dbReference>
<dbReference type="Proteomes" id="UP000192333">
    <property type="component" value="Chromosome I"/>
</dbReference>
<dbReference type="GO" id="GO:0016853">
    <property type="term" value="F:isomerase activity"/>
    <property type="evidence" value="ECO:0007669"/>
    <property type="project" value="UniProtKB-KW"/>
</dbReference>
<dbReference type="RefSeq" id="WP_084123180.1">
    <property type="nucleotide sequence ID" value="NZ_LT838813.1"/>
</dbReference>
<protein>
    <submittedName>
        <fullName evidence="2">Sugar phosphate isomerase/epimerase</fullName>
    </submittedName>
</protein>
<proteinExistence type="predicted"/>
<dbReference type="InterPro" id="IPR013022">
    <property type="entry name" value="Xyl_isomerase-like_TIM-brl"/>
</dbReference>
<dbReference type="STRING" id="758820.SAMN00777080_4939"/>